<dbReference type="InterPro" id="IPR004364">
    <property type="entry name" value="Aa-tRNA-synt_II"/>
</dbReference>
<dbReference type="GO" id="GO:0006421">
    <property type="term" value="P:asparaginyl-tRNA aminoacylation"/>
    <property type="evidence" value="ECO:0007669"/>
    <property type="project" value="TreeGrafter"/>
</dbReference>
<dbReference type="InterPro" id="IPR045864">
    <property type="entry name" value="aa-tRNA-synth_II/BPL/LPL"/>
</dbReference>
<dbReference type="Proteomes" id="UP000033500">
    <property type="component" value="Unassembled WGS sequence"/>
</dbReference>
<dbReference type="RefSeq" id="WP_046045425.1">
    <property type="nucleotide sequence ID" value="NZ_LACD01000003.1"/>
</dbReference>
<keyword evidence="4" id="KW-0648">Protein biosynthesis</keyword>
<evidence type="ECO:0000256" key="5">
    <source>
        <dbReference type="ARBA" id="ARBA00023146"/>
    </source>
</evidence>
<keyword evidence="3" id="KW-0067">ATP-binding</keyword>
<dbReference type="GO" id="GO:0004812">
    <property type="term" value="F:aminoacyl-tRNA ligase activity"/>
    <property type="evidence" value="ECO:0007669"/>
    <property type="project" value="UniProtKB-KW"/>
</dbReference>
<evidence type="ECO:0000256" key="2">
    <source>
        <dbReference type="ARBA" id="ARBA00022741"/>
    </source>
</evidence>
<evidence type="ECO:0000256" key="1">
    <source>
        <dbReference type="ARBA" id="ARBA00022598"/>
    </source>
</evidence>
<name>A0A0F4TW53_PSEFL</name>
<feature type="domain" description="Aminoacyl-transfer RNA synthetases class-II family profile" evidence="6">
    <location>
        <begin position="106"/>
        <end position="336"/>
    </location>
</feature>
<accession>A0A0F4TW53</accession>
<comment type="caution">
    <text evidence="7">The sequence shown here is derived from an EMBL/GenBank/DDBJ whole genome shotgun (WGS) entry which is preliminary data.</text>
</comment>
<keyword evidence="1" id="KW-0436">Ligase</keyword>
<evidence type="ECO:0000256" key="3">
    <source>
        <dbReference type="ARBA" id="ARBA00022840"/>
    </source>
</evidence>
<gene>
    <name evidence="7" type="ORF">VC34_04370</name>
</gene>
<dbReference type="Pfam" id="PF00152">
    <property type="entry name" value="tRNA-synt_2"/>
    <property type="match status" value="1"/>
</dbReference>
<evidence type="ECO:0000313" key="8">
    <source>
        <dbReference type="Proteomes" id="UP000033500"/>
    </source>
</evidence>
<reference evidence="7 8" key="1">
    <citation type="submission" date="2015-03" db="EMBL/GenBank/DDBJ databases">
        <title>Comparative genomics of Pseudomonas insights into diversity of traits involved in vanlence and defense.</title>
        <authorList>
            <person name="Qin Y."/>
        </authorList>
    </citation>
    <scope>NUCLEOTIDE SEQUENCE [LARGE SCALE GENOMIC DNA]</scope>
    <source>
        <strain evidence="7 8">C3</strain>
    </source>
</reference>
<dbReference type="PROSITE" id="PS50862">
    <property type="entry name" value="AA_TRNA_LIGASE_II"/>
    <property type="match status" value="1"/>
</dbReference>
<evidence type="ECO:0000256" key="4">
    <source>
        <dbReference type="ARBA" id="ARBA00022917"/>
    </source>
</evidence>
<dbReference type="PANTHER" id="PTHR22594">
    <property type="entry name" value="ASPARTYL/LYSYL-TRNA SYNTHETASE"/>
    <property type="match status" value="1"/>
</dbReference>
<protein>
    <recommendedName>
        <fullName evidence="6">Aminoacyl-transfer RNA synthetases class-II family profile domain-containing protein</fullName>
    </recommendedName>
</protein>
<dbReference type="AlphaFoldDB" id="A0A0F4TW53"/>
<keyword evidence="5" id="KW-0030">Aminoacyl-tRNA synthetase</keyword>
<evidence type="ECO:0000313" key="7">
    <source>
        <dbReference type="EMBL" id="KJZ47607.1"/>
    </source>
</evidence>
<organism evidence="7 8">
    <name type="scientific">Pseudomonas fluorescens</name>
    <dbReference type="NCBI Taxonomy" id="294"/>
    <lineage>
        <taxon>Bacteria</taxon>
        <taxon>Pseudomonadati</taxon>
        <taxon>Pseudomonadota</taxon>
        <taxon>Gammaproteobacteria</taxon>
        <taxon>Pseudomonadales</taxon>
        <taxon>Pseudomonadaceae</taxon>
        <taxon>Pseudomonas</taxon>
    </lineage>
</organism>
<dbReference type="PANTHER" id="PTHR22594:SF34">
    <property type="entry name" value="ASPARAGINE--TRNA LIGASE, MITOCHONDRIAL-RELATED"/>
    <property type="match status" value="1"/>
</dbReference>
<evidence type="ECO:0000259" key="6">
    <source>
        <dbReference type="PROSITE" id="PS50862"/>
    </source>
</evidence>
<dbReference type="SUPFAM" id="SSF55681">
    <property type="entry name" value="Class II aaRS and biotin synthetases"/>
    <property type="match status" value="1"/>
</dbReference>
<dbReference type="Gene3D" id="3.30.930.10">
    <property type="entry name" value="Bira Bifunctional Protein, Domain 2"/>
    <property type="match status" value="1"/>
</dbReference>
<dbReference type="InterPro" id="IPR006195">
    <property type="entry name" value="aa-tRNA-synth_II"/>
</dbReference>
<dbReference type="GO" id="GO:0005524">
    <property type="term" value="F:ATP binding"/>
    <property type="evidence" value="ECO:0007669"/>
    <property type="project" value="UniProtKB-KW"/>
</dbReference>
<keyword evidence="2" id="KW-0547">Nucleotide-binding</keyword>
<proteinExistence type="predicted"/>
<sequence length="336" mass="37840">MVPTPIDAASDSRIRTLLTTEWYRTLSQTYSVILDATHAFFRDEGISPSIFPITTGSVSSPIGRGSDSVPVKIDIRGNDVYLADSMQFSLEIAARLADRGAYYVMPTFRGEAMDARHLNEFFHSEAEIRGDLRDVMGLIRRYVIFMASTLHERMGDTILHTAGTTDHVDSVVRHPERHFHEIDYSDALVDLVAVPGAIGSAATDFPVITSTGEAELIRRHGEFTWLKHMPWQNVPFYQAAKDGTDYSMTADLLAGIGEIVGCGQRILSTEDFDTSLAFHEVALHGYDWYREMREISKIQTAGFGLGIERLILWLMKKKDIRECMILIRNHDFVSYP</sequence>
<dbReference type="EMBL" id="LACD01000003">
    <property type="protein sequence ID" value="KJZ47607.1"/>
    <property type="molecule type" value="Genomic_DNA"/>
</dbReference>
<dbReference type="PATRIC" id="fig|294.131.peg.3635"/>